<dbReference type="Proteomes" id="UP001148018">
    <property type="component" value="Unassembled WGS sequence"/>
</dbReference>
<accession>A0A9Q0EZC3</accession>
<dbReference type="EMBL" id="JANIIK010000035">
    <property type="protein sequence ID" value="KAJ3613712.1"/>
    <property type="molecule type" value="Genomic_DNA"/>
</dbReference>
<evidence type="ECO:0000313" key="3">
    <source>
        <dbReference type="Proteomes" id="UP001148018"/>
    </source>
</evidence>
<gene>
    <name evidence="2" type="ORF">NHX12_019958</name>
</gene>
<name>A0A9Q0EZC3_9TELE</name>
<dbReference type="AlphaFoldDB" id="A0A9Q0EZC3"/>
<comment type="caution">
    <text evidence="2">The sequence shown here is derived from an EMBL/GenBank/DDBJ whole genome shotgun (WGS) entry which is preliminary data.</text>
</comment>
<feature type="non-terminal residue" evidence="2">
    <location>
        <position position="1"/>
    </location>
</feature>
<reference evidence="2" key="1">
    <citation type="submission" date="2022-07" db="EMBL/GenBank/DDBJ databases">
        <title>Chromosome-level genome of Muraenolepis orangiensis.</title>
        <authorList>
            <person name="Kim J."/>
        </authorList>
    </citation>
    <scope>NUCLEOTIDE SEQUENCE</scope>
    <source>
        <strain evidence="2">KU_S4_2022</strain>
        <tissue evidence="2">Muscle</tissue>
    </source>
</reference>
<feature type="compositionally biased region" description="Basic and acidic residues" evidence="1">
    <location>
        <begin position="48"/>
        <end position="66"/>
    </location>
</feature>
<feature type="region of interest" description="Disordered" evidence="1">
    <location>
        <begin position="30"/>
        <end position="72"/>
    </location>
</feature>
<proteinExistence type="predicted"/>
<sequence>EDGGRGSGPRHKGTVLENERCVSCWSEATRASRGQRAVCHSVAQGGPERNRSPDQKQDLRRSETETSRSALSRGLNYSSRSYGLAAAISSQWEGKQHFENSCEKRSSVHGLAAVSGDRIAFTHTIGHWWSERFSFWNLPPPALHGYQSSSVHK</sequence>
<protein>
    <submittedName>
        <fullName evidence="2">Uncharacterized protein</fullName>
    </submittedName>
</protein>
<organism evidence="2 3">
    <name type="scientific">Muraenolepis orangiensis</name>
    <name type="common">Patagonian moray cod</name>
    <dbReference type="NCBI Taxonomy" id="630683"/>
    <lineage>
        <taxon>Eukaryota</taxon>
        <taxon>Metazoa</taxon>
        <taxon>Chordata</taxon>
        <taxon>Craniata</taxon>
        <taxon>Vertebrata</taxon>
        <taxon>Euteleostomi</taxon>
        <taxon>Actinopterygii</taxon>
        <taxon>Neopterygii</taxon>
        <taxon>Teleostei</taxon>
        <taxon>Neoteleostei</taxon>
        <taxon>Acanthomorphata</taxon>
        <taxon>Zeiogadaria</taxon>
        <taxon>Gadariae</taxon>
        <taxon>Gadiformes</taxon>
        <taxon>Muraenolepidoidei</taxon>
        <taxon>Muraenolepididae</taxon>
        <taxon>Muraenolepis</taxon>
    </lineage>
</organism>
<keyword evidence="3" id="KW-1185">Reference proteome</keyword>
<evidence type="ECO:0000256" key="1">
    <source>
        <dbReference type="SAM" id="MobiDB-lite"/>
    </source>
</evidence>
<evidence type="ECO:0000313" key="2">
    <source>
        <dbReference type="EMBL" id="KAJ3613712.1"/>
    </source>
</evidence>
<feature type="non-terminal residue" evidence="2">
    <location>
        <position position="153"/>
    </location>
</feature>